<dbReference type="RefSeq" id="WP_291799423.1">
    <property type="nucleotide sequence ID" value="NZ_BAAAPZ010000008.1"/>
</dbReference>
<dbReference type="InterPro" id="IPR036390">
    <property type="entry name" value="WH_DNA-bd_sf"/>
</dbReference>
<reference evidence="6 7" key="1">
    <citation type="journal article" date="2019" name="Int. J. Syst. Evol. Microbiol.">
        <title>The Global Catalogue of Microorganisms (GCM) 10K type strain sequencing project: providing services to taxonomists for standard genome sequencing and annotation.</title>
        <authorList>
            <consortium name="The Broad Institute Genomics Platform"/>
            <consortium name="The Broad Institute Genome Sequencing Center for Infectious Disease"/>
            <person name="Wu L."/>
            <person name="Ma J."/>
        </authorList>
    </citation>
    <scope>NUCLEOTIDE SEQUENCE [LARGE SCALE GENOMIC DNA]</scope>
    <source>
        <strain evidence="6 7">JCM 15900</strain>
    </source>
</reference>
<evidence type="ECO:0000259" key="5">
    <source>
        <dbReference type="PROSITE" id="PS51078"/>
    </source>
</evidence>
<organism evidence="6 7">
    <name type="scientific">Brevibacterium salitolerans</name>
    <dbReference type="NCBI Taxonomy" id="1403566"/>
    <lineage>
        <taxon>Bacteria</taxon>
        <taxon>Bacillati</taxon>
        <taxon>Actinomycetota</taxon>
        <taxon>Actinomycetes</taxon>
        <taxon>Micrococcales</taxon>
        <taxon>Brevibacteriaceae</taxon>
        <taxon>Brevibacterium</taxon>
    </lineage>
</organism>
<evidence type="ECO:0000313" key="7">
    <source>
        <dbReference type="Proteomes" id="UP001500984"/>
    </source>
</evidence>
<feature type="domain" description="IclR-ED" evidence="5">
    <location>
        <begin position="59"/>
        <end position="237"/>
    </location>
</feature>
<dbReference type="Pfam" id="PF01614">
    <property type="entry name" value="IclR_C"/>
    <property type="match status" value="1"/>
</dbReference>
<evidence type="ECO:0000259" key="4">
    <source>
        <dbReference type="PROSITE" id="PS51077"/>
    </source>
</evidence>
<dbReference type="Proteomes" id="UP001500984">
    <property type="component" value="Unassembled WGS sequence"/>
</dbReference>
<dbReference type="InterPro" id="IPR036388">
    <property type="entry name" value="WH-like_DNA-bd_sf"/>
</dbReference>
<dbReference type="PANTHER" id="PTHR30136:SF35">
    <property type="entry name" value="HTH-TYPE TRANSCRIPTIONAL REGULATOR RV1719"/>
    <property type="match status" value="1"/>
</dbReference>
<comment type="caution">
    <text evidence="6">The sequence shown here is derived from an EMBL/GenBank/DDBJ whole genome shotgun (WGS) entry which is preliminary data.</text>
</comment>
<evidence type="ECO:0000256" key="3">
    <source>
        <dbReference type="ARBA" id="ARBA00023163"/>
    </source>
</evidence>
<proteinExistence type="predicted"/>
<dbReference type="InterPro" id="IPR050707">
    <property type="entry name" value="HTH_MetabolicPath_Reg"/>
</dbReference>
<dbReference type="EMBL" id="BAAAPZ010000008">
    <property type="protein sequence ID" value="GAA2100721.1"/>
    <property type="molecule type" value="Genomic_DNA"/>
</dbReference>
<dbReference type="InterPro" id="IPR029016">
    <property type="entry name" value="GAF-like_dom_sf"/>
</dbReference>
<accession>A0ABN2WZL6</accession>
<dbReference type="Gene3D" id="3.30.450.40">
    <property type="match status" value="1"/>
</dbReference>
<dbReference type="SUPFAM" id="SSF46785">
    <property type="entry name" value="Winged helix' DNA-binding domain"/>
    <property type="match status" value="1"/>
</dbReference>
<name>A0ABN2WZL6_9MICO</name>
<protein>
    <submittedName>
        <fullName evidence="6">IclR family transcriptional regulator</fullName>
    </submittedName>
</protein>
<evidence type="ECO:0000256" key="2">
    <source>
        <dbReference type="ARBA" id="ARBA00023125"/>
    </source>
</evidence>
<dbReference type="PROSITE" id="PS51078">
    <property type="entry name" value="ICLR_ED"/>
    <property type="match status" value="1"/>
</dbReference>
<dbReference type="Pfam" id="PF09339">
    <property type="entry name" value="HTH_IclR"/>
    <property type="match status" value="1"/>
</dbReference>
<dbReference type="PANTHER" id="PTHR30136">
    <property type="entry name" value="HELIX-TURN-HELIX TRANSCRIPTIONAL REGULATOR, ICLR FAMILY"/>
    <property type="match status" value="1"/>
</dbReference>
<dbReference type="SUPFAM" id="SSF55781">
    <property type="entry name" value="GAF domain-like"/>
    <property type="match status" value="1"/>
</dbReference>
<dbReference type="InterPro" id="IPR005471">
    <property type="entry name" value="Tscrpt_reg_IclR_N"/>
</dbReference>
<dbReference type="InterPro" id="IPR014757">
    <property type="entry name" value="Tscrpt_reg_IclR_C"/>
</dbReference>
<dbReference type="Gene3D" id="1.10.10.10">
    <property type="entry name" value="Winged helix-like DNA-binding domain superfamily/Winged helix DNA-binding domain"/>
    <property type="match status" value="1"/>
</dbReference>
<evidence type="ECO:0000256" key="1">
    <source>
        <dbReference type="ARBA" id="ARBA00023015"/>
    </source>
</evidence>
<keyword evidence="3" id="KW-0804">Transcription</keyword>
<keyword evidence="7" id="KW-1185">Reference proteome</keyword>
<dbReference type="PROSITE" id="PS51077">
    <property type="entry name" value="HTH_ICLR"/>
    <property type="match status" value="1"/>
</dbReference>
<keyword evidence="2" id="KW-0238">DNA-binding</keyword>
<keyword evidence="1" id="KW-0805">Transcription regulation</keyword>
<gene>
    <name evidence="6" type="ORF">GCM10009823_23260</name>
</gene>
<evidence type="ECO:0000313" key="6">
    <source>
        <dbReference type="EMBL" id="GAA2100721.1"/>
    </source>
</evidence>
<feature type="domain" description="HTH iclR-type" evidence="4">
    <location>
        <begin position="5"/>
        <end position="65"/>
    </location>
</feature>
<sequence length="237" mass="24745">MNAEHRTVSRIVAILETVAAADSPVTLSALAASLEAPKSSVHGFVRGLLHTGYLVEDGRGYALGAGVHALLGPTGTTLPLLLGETCEEIAVRTGETVTLALRVGERSVVYVHAEPSAFEVCYSPRLRQRRPLLPTSSGKVFLAAAGAEDRARTLEHFSPPVAEAFLAEVEGIRETGLAFNRGETVPDVGAVATGVHIDGALVAGLTVAGPLSRVSSQLERHGRLAQEVVRAEGFGPS</sequence>